<evidence type="ECO:0000256" key="3">
    <source>
        <dbReference type="ARBA" id="ARBA00009587"/>
    </source>
</evidence>
<evidence type="ECO:0000256" key="6">
    <source>
        <dbReference type="ARBA" id="ARBA00022679"/>
    </source>
</evidence>
<dbReference type="GO" id="GO:0006071">
    <property type="term" value="P:glycerol metabolic process"/>
    <property type="evidence" value="ECO:0007669"/>
    <property type="project" value="UniProtKB-KW"/>
</dbReference>
<accession>A0A2A2WQW5</accession>
<dbReference type="GO" id="GO:0019432">
    <property type="term" value="P:triglyceride biosynthetic process"/>
    <property type="evidence" value="ECO:0007669"/>
    <property type="project" value="UniProtKB-UniPathway"/>
</dbReference>
<sequence length="471" mass="50214">MAARLATADADLLLGDATRSRSRHSCSLALVSRDDPWDIDRVMEFVDARLADAPRFRQRIRYVPFGLARAVWVDDPDFDLSFHVRRSALPAPGGIRQLADLVARLVDRPLEPGRPLWELYLIEGLADGRLAVLTKTHHVLLGGPNAVDLAQVLMTDEKASADVHEVATWTPVPSPGDGVLVLDALITIATDPLELVRRSARLVNAVERASRGLVGAASLTVLRPAGGLAEMFRTSRPRGSRVGLASFPLDRAREIAREHGCKVNDVVLAVLCGALRSWILSCGHPLSTADTLRAIVPMAVSSESGPAEGSDGPEASAEATSAEIASALIGMPVGEPNPRMRLAQISRETATQRHPRQAVGAKSLARLSGFAPPTLHALGSRAAIMLPSDSYDLVVTNAPGPQHKMFWGDGELAEVYPVPALLDGQALAVSMSSYSGVVYCGFTADRQAVPDVEEIGELISSALDELTGTSR</sequence>
<dbReference type="SUPFAM" id="SSF52777">
    <property type="entry name" value="CoA-dependent acyltransferases"/>
    <property type="match status" value="1"/>
</dbReference>
<reference evidence="15" key="1">
    <citation type="submission" date="2017-09" db="EMBL/GenBank/DDBJ databases">
        <authorList>
            <person name="Zhang Y."/>
            <person name="Huang X."/>
            <person name="Liu J."/>
            <person name="Lu L."/>
            <person name="Peng K."/>
        </authorList>
    </citation>
    <scope>NUCLEOTIDE SEQUENCE [LARGE SCALE GENOMIC DNA]</scope>
    <source>
        <strain evidence="15">S-XJ-1</strain>
    </source>
</reference>
<comment type="pathway">
    <text evidence="2">Lipid metabolism.</text>
</comment>
<dbReference type="Pfam" id="PF03007">
    <property type="entry name" value="WS_DGAT_cat"/>
    <property type="match status" value="1"/>
</dbReference>
<dbReference type="PANTHER" id="PTHR31650:SF1">
    <property type="entry name" value="WAX ESTER SYNTHASE_DIACYLGLYCEROL ACYLTRANSFERASE 4-RELATED"/>
    <property type="match status" value="1"/>
</dbReference>
<proteinExistence type="inferred from homology"/>
<dbReference type="InterPro" id="IPR004255">
    <property type="entry name" value="O-acyltransferase_WSD1_N"/>
</dbReference>
<dbReference type="GO" id="GO:0051701">
    <property type="term" value="P:biological process involved in interaction with host"/>
    <property type="evidence" value="ECO:0007669"/>
    <property type="project" value="TreeGrafter"/>
</dbReference>
<dbReference type="GO" id="GO:0071731">
    <property type="term" value="P:response to nitric oxide"/>
    <property type="evidence" value="ECO:0007669"/>
    <property type="project" value="TreeGrafter"/>
</dbReference>
<keyword evidence="9 11" id="KW-0012">Acyltransferase</keyword>
<dbReference type="InterPro" id="IPR045034">
    <property type="entry name" value="O-acyltransferase_WSD1-like"/>
</dbReference>
<dbReference type="NCBIfam" id="TIGR02946">
    <property type="entry name" value="acyl_WS_DGAT"/>
    <property type="match status" value="1"/>
</dbReference>
<evidence type="ECO:0000256" key="11">
    <source>
        <dbReference type="RuleBase" id="RU361241"/>
    </source>
</evidence>
<evidence type="ECO:0000256" key="5">
    <source>
        <dbReference type="ARBA" id="ARBA00022516"/>
    </source>
</evidence>
<keyword evidence="6 11" id="KW-0808">Transferase</keyword>
<gene>
    <name evidence="14" type="ORF">CEY15_06810</name>
</gene>
<keyword evidence="8 11" id="KW-0443">Lipid metabolism</keyword>
<dbReference type="GO" id="GO:0001666">
    <property type="term" value="P:response to hypoxia"/>
    <property type="evidence" value="ECO:0007669"/>
    <property type="project" value="TreeGrafter"/>
</dbReference>
<dbReference type="InterPro" id="IPR014292">
    <property type="entry name" value="Acyl_transf_WS/DGAT"/>
</dbReference>
<evidence type="ECO:0000256" key="2">
    <source>
        <dbReference type="ARBA" id="ARBA00005189"/>
    </source>
</evidence>
<dbReference type="Proteomes" id="UP000218810">
    <property type="component" value="Unassembled WGS sequence"/>
</dbReference>
<dbReference type="PANTHER" id="PTHR31650">
    <property type="entry name" value="O-ACYLTRANSFERASE (WSD1-LIKE) FAMILY PROTEIN"/>
    <property type="match status" value="1"/>
</dbReference>
<keyword evidence="15" id="KW-1185">Reference proteome</keyword>
<feature type="domain" description="O-acyltransferase WSD1 C-terminal" evidence="13">
    <location>
        <begin position="324"/>
        <end position="466"/>
    </location>
</feature>
<dbReference type="InterPro" id="IPR009721">
    <property type="entry name" value="O-acyltransferase_WSD1_C"/>
</dbReference>
<evidence type="ECO:0000256" key="1">
    <source>
        <dbReference type="ARBA" id="ARBA00004771"/>
    </source>
</evidence>
<dbReference type="GO" id="GO:0005886">
    <property type="term" value="C:plasma membrane"/>
    <property type="evidence" value="ECO:0007669"/>
    <property type="project" value="TreeGrafter"/>
</dbReference>
<dbReference type="EC" id="2.3.1.20" evidence="4 11"/>
<dbReference type="Pfam" id="PF06974">
    <property type="entry name" value="WS_DGAT_C"/>
    <property type="match status" value="1"/>
</dbReference>
<dbReference type="OrthoDB" id="9810950at2"/>
<protein>
    <recommendedName>
        <fullName evidence="4 11">Diacylglycerol O-acyltransferase</fullName>
        <ecNumber evidence="4 11">2.3.1.20</ecNumber>
    </recommendedName>
</protein>
<comment type="caution">
    <text evidence="14">The sequence shown here is derived from an EMBL/GenBank/DDBJ whole genome shotgun (WGS) entry which is preliminary data.</text>
</comment>
<evidence type="ECO:0000256" key="4">
    <source>
        <dbReference type="ARBA" id="ARBA00013244"/>
    </source>
</evidence>
<dbReference type="AlphaFoldDB" id="A0A2A2WQW5"/>
<keyword evidence="7 11" id="KW-0319">Glycerol metabolism</keyword>
<dbReference type="EMBL" id="NTGA01000013">
    <property type="protein sequence ID" value="PAY23602.1"/>
    <property type="molecule type" value="Genomic_DNA"/>
</dbReference>
<dbReference type="UniPathway" id="UPA00282"/>
<dbReference type="GO" id="GO:0004144">
    <property type="term" value="F:diacylglycerol O-acyltransferase activity"/>
    <property type="evidence" value="ECO:0007669"/>
    <property type="project" value="UniProtKB-EC"/>
</dbReference>
<keyword evidence="5 11" id="KW-0444">Lipid biosynthesis</keyword>
<evidence type="ECO:0000256" key="10">
    <source>
        <dbReference type="ARBA" id="ARBA00048109"/>
    </source>
</evidence>
<comment type="pathway">
    <text evidence="1 11">Glycerolipid metabolism; triacylglycerol biosynthesis.</text>
</comment>
<evidence type="ECO:0000259" key="13">
    <source>
        <dbReference type="Pfam" id="PF06974"/>
    </source>
</evidence>
<organism evidence="14 15">
    <name type="scientific">Dietzia natronolimnaea</name>
    <dbReference type="NCBI Taxonomy" id="161920"/>
    <lineage>
        <taxon>Bacteria</taxon>
        <taxon>Bacillati</taxon>
        <taxon>Actinomycetota</taxon>
        <taxon>Actinomycetes</taxon>
        <taxon>Mycobacteriales</taxon>
        <taxon>Dietziaceae</taxon>
        <taxon>Dietzia</taxon>
    </lineage>
</organism>
<comment type="catalytic activity">
    <reaction evidence="10 11">
        <text>an acyl-CoA + a 1,2-diacyl-sn-glycerol = a triacyl-sn-glycerol + CoA</text>
        <dbReference type="Rhea" id="RHEA:10868"/>
        <dbReference type="ChEBI" id="CHEBI:17815"/>
        <dbReference type="ChEBI" id="CHEBI:57287"/>
        <dbReference type="ChEBI" id="CHEBI:58342"/>
        <dbReference type="ChEBI" id="CHEBI:64615"/>
        <dbReference type="EC" id="2.3.1.20"/>
    </reaction>
</comment>
<evidence type="ECO:0000256" key="9">
    <source>
        <dbReference type="ARBA" id="ARBA00023315"/>
    </source>
</evidence>
<evidence type="ECO:0000313" key="15">
    <source>
        <dbReference type="Proteomes" id="UP000218810"/>
    </source>
</evidence>
<comment type="similarity">
    <text evidence="3 11">Belongs to the long-chain O-acyltransferase family.</text>
</comment>
<name>A0A2A2WQW5_9ACTN</name>
<evidence type="ECO:0000313" key="14">
    <source>
        <dbReference type="EMBL" id="PAY23602.1"/>
    </source>
</evidence>
<evidence type="ECO:0000256" key="7">
    <source>
        <dbReference type="ARBA" id="ARBA00022798"/>
    </source>
</evidence>
<dbReference type="RefSeq" id="WP_095717814.1">
    <property type="nucleotide sequence ID" value="NZ_NTGA01000013.1"/>
</dbReference>
<evidence type="ECO:0000256" key="8">
    <source>
        <dbReference type="ARBA" id="ARBA00023098"/>
    </source>
</evidence>
<feature type="domain" description="O-acyltransferase WSD1-like N-terminal" evidence="12">
    <location>
        <begin position="18"/>
        <end position="267"/>
    </location>
</feature>
<evidence type="ECO:0000259" key="12">
    <source>
        <dbReference type="Pfam" id="PF03007"/>
    </source>
</evidence>